<keyword evidence="2" id="KW-0238">DNA-binding</keyword>
<dbReference type="CDD" id="cd00038">
    <property type="entry name" value="CAP_ED"/>
    <property type="match status" value="1"/>
</dbReference>
<dbReference type="InterPro" id="IPR050397">
    <property type="entry name" value="Env_Response_Regulators"/>
</dbReference>
<proteinExistence type="predicted"/>
<dbReference type="PROSITE" id="PS00889">
    <property type="entry name" value="CNMP_BINDING_2"/>
    <property type="match status" value="1"/>
</dbReference>
<dbReference type="InterPro" id="IPR018488">
    <property type="entry name" value="cNMP-bd_CS"/>
</dbReference>
<dbReference type="Gene3D" id="2.60.120.10">
    <property type="entry name" value="Jelly Rolls"/>
    <property type="match status" value="1"/>
</dbReference>
<organism evidence="5 6">
    <name type="scientific">Saccharothrix xinjiangensis</name>
    <dbReference type="NCBI Taxonomy" id="204798"/>
    <lineage>
        <taxon>Bacteria</taxon>
        <taxon>Bacillati</taxon>
        <taxon>Actinomycetota</taxon>
        <taxon>Actinomycetes</taxon>
        <taxon>Pseudonocardiales</taxon>
        <taxon>Pseudonocardiaceae</taxon>
        <taxon>Saccharothrix</taxon>
    </lineage>
</organism>
<evidence type="ECO:0000259" key="4">
    <source>
        <dbReference type="PROSITE" id="PS50042"/>
    </source>
</evidence>
<dbReference type="Proteomes" id="UP001595833">
    <property type="component" value="Unassembled WGS sequence"/>
</dbReference>
<comment type="caution">
    <text evidence="5">The sequence shown here is derived from an EMBL/GenBank/DDBJ whole genome shotgun (WGS) entry which is preliminary data.</text>
</comment>
<reference evidence="6" key="1">
    <citation type="journal article" date="2019" name="Int. J. Syst. Evol. Microbiol.">
        <title>The Global Catalogue of Microorganisms (GCM) 10K type strain sequencing project: providing services to taxonomists for standard genome sequencing and annotation.</title>
        <authorList>
            <consortium name="The Broad Institute Genomics Platform"/>
            <consortium name="The Broad Institute Genome Sequencing Center for Infectious Disease"/>
            <person name="Wu L."/>
            <person name="Ma J."/>
        </authorList>
    </citation>
    <scope>NUCLEOTIDE SEQUENCE [LARGE SCALE GENOMIC DNA]</scope>
    <source>
        <strain evidence="6">KCTC 12848</strain>
    </source>
</reference>
<evidence type="ECO:0000256" key="2">
    <source>
        <dbReference type="ARBA" id="ARBA00023125"/>
    </source>
</evidence>
<dbReference type="SMART" id="SM00100">
    <property type="entry name" value="cNMP"/>
    <property type="match status" value="1"/>
</dbReference>
<dbReference type="SUPFAM" id="SSF51206">
    <property type="entry name" value="cAMP-binding domain-like"/>
    <property type="match status" value="1"/>
</dbReference>
<dbReference type="Gene3D" id="1.10.10.10">
    <property type="entry name" value="Winged helix-like DNA-binding domain superfamily/Winged helix DNA-binding domain"/>
    <property type="match status" value="1"/>
</dbReference>
<dbReference type="SUPFAM" id="SSF46785">
    <property type="entry name" value="Winged helix' DNA-binding domain"/>
    <property type="match status" value="1"/>
</dbReference>
<evidence type="ECO:0000256" key="3">
    <source>
        <dbReference type="ARBA" id="ARBA00023163"/>
    </source>
</evidence>
<dbReference type="InterPro" id="IPR036388">
    <property type="entry name" value="WH-like_DNA-bd_sf"/>
</dbReference>
<dbReference type="Pfam" id="PF13545">
    <property type="entry name" value="HTH_Crp_2"/>
    <property type="match status" value="1"/>
</dbReference>
<dbReference type="InterPro" id="IPR018490">
    <property type="entry name" value="cNMP-bd_dom_sf"/>
</dbReference>
<dbReference type="InterPro" id="IPR000595">
    <property type="entry name" value="cNMP-bd_dom"/>
</dbReference>
<dbReference type="PROSITE" id="PS50042">
    <property type="entry name" value="CNMP_BINDING_3"/>
    <property type="match status" value="1"/>
</dbReference>
<evidence type="ECO:0000313" key="6">
    <source>
        <dbReference type="Proteomes" id="UP001595833"/>
    </source>
</evidence>
<dbReference type="InterPro" id="IPR012318">
    <property type="entry name" value="HTH_CRP"/>
</dbReference>
<dbReference type="InterPro" id="IPR036390">
    <property type="entry name" value="WH_DNA-bd_sf"/>
</dbReference>
<keyword evidence="3" id="KW-0804">Transcription</keyword>
<dbReference type="EMBL" id="JBHSJB010000011">
    <property type="protein sequence ID" value="MFC5054651.1"/>
    <property type="molecule type" value="Genomic_DNA"/>
</dbReference>
<gene>
    <name evidence="5" type="ORF">ACFPFM_12915</name>
</gene>
<dbReference type="InterPro" id="IPR014710">
    <property type="entry name" value="RmlC-like_jellyroll"/>
</dbReference>
<feature type="domain" description="Cyclic nucleotide-binding" evidence="4">
    <location>
        <begin position="12"/>
        <end position="115"/>
    </location>
</feature>
<keyword evidence="1" id="KW-0805">Transcription regulation</keyword>
<keyword evidence="6" id="KW-1185">Reference proteome</keyword>
<name>A0ABV9XWW4_9PSEU</name>
<evidence type="ECO:0000256" key="1">
    <source>
        <dbReference type="ARBA" id="ARBA00023015"/>
    </source>
</evidence>
<sequence length="220" mass="23985">MSGPTTRPPRGFRALVDEGTWRALLERGAAREYRRGEPLLRQGEPGTVVLALVSGRVKVLRSEPEGGQLLVALRGPGDLLGEIAVQSSVPRTATVRAIDRCVARVVVAAAFDAFLEERRARRQLTDYGFAKLSQAVPYQVRLVHFTPERKIARLLLEVVTLADDGSPRVPFSQQEVADGLGLARSTVALNLQRLRESGALRPGPRLVVADLEKLRGHAGM</sequence>
<evidence type="ECO:0000313" key="5">
    <source>
        <dbReference type="EMBL" id="MFC5054651.1"/>
    </source>
</evidence>
<dbReference type="PANTHER" id="PTHR24567:SF74">
    <property type="entry name" value="HTH-TYPE TRANSCRIPTIONAL REGULATOR ARCR"/>
    <property type="match status" value="1"/>
</dbReference>
<accession>A0ABV9XWW4</accession>
<protein>
    <submittedName>
        <fullName evidence="5">Crp/Fnr family transcriptional regulator</fullName>
    </submittedName>
</protein>
<dbReference type="PANTHER" id="PTHR24567">
    <property type="entry name" value="CRP FAMILY TRANSCRIPTIONAL REGULATORY PROTEIN"/>
    <property type="match status" value="1"/>
</dbReference>
<dbReference type="RefSeq" id="WP_344034042.1">
    <property type="nucleotide sequence ID" value="NZ_BAAAKE010000001.1"/>
</dbReference>
<dbReference type="Pfam" id="PF00027">
    <property type="entry name" value="cNMP_binding"/>
    <property type="match status" value="1"/>
</dbReference>